<dbReference type="InterPro" id="IPR027383">
    <property type="entry name" value="Znf_put"/>
</dbReference>
<evidence type="ECO:0000256" key="2">
    <source>
        <dbReference type="SAM" id="Phobius"/>
    </source>
</evidence>
<feature type="compositionally biased region" description="Low complexity" evidence="1">
    <location>
        <begin position="212"/>
        <end position="221"/>
    </location>
</feature>
<evidence type="ECO:0000259" key="3">
    <source>
        <dbReference type="Pfam" id="PF13490"/>
    </source>
</evidence>
<dbReference type="Proteomes" id="UP001268819">
    <property type="component" value="Unassembled WGS sequence"/>
</dbReference>
<feature type="transmembrane region" description="Helical" evidence="2">
    <location>
        <begin position="176"/>
        <end position="195"/>
    </location>
</feature>
<feature type="region of interest" description="Disordered" evidence="1">
    <location>
        <begin position="201"/>
        <end position="246"/>
    </location>
</feature>
<feature type="compositionally biased region" description="Basic and acidic residues" evidence="1">
    <location>
        <begin position="223"/>
        <end position="233"/>
    </location>
</feature>
<name>A0ABU1PR36_9PSEU</name>
<reference evidence="4 5" key="1">
    <citation type="submission" date="2023-07" db="EMBL/GenBank/DDBJ databases">
        <title>Sequencing the genomes of 1000 actinobacteria strains.</title>
        <authorList>
            <person name="Klenk H.-P."/>
        </authorList>
    </citation>
    <scope>NUCLEOTIDE SEQUENCE [LARGE SCALE GENOMIC DNA]</scope>
    <source>
        <strain evidence="4 5">DSM 43749</strain>
    </source>
</reference>
<keyword evidence="2" id="KW-0812">Transmembrane</keyword>
<organism evidence="4 5">
    <name type="scientific">Saccharothrix longispora</name>
    <dbReference type="NCBI Taxonomy" id="33920"/>
    <lineage>
        <taxon>Bacteria</taxon>
        <taxon>Bacillati</taxon>
        <taxon>Actinomycetota</taxon>
        <taxon>Actinomycetes</taxon>
        <taxon>Pseudonocardiales</taxon>
        <taxon>Pseudonocardiaceae</taxon>
        <taxon>Saccharothrix</taxon>
    </lineage>
</organism>
<feature type="domain" description="Putative zinc-finger" evidence="3">
    <location>
        <begin position="3"/>
        <end position="37"/>
    </location>
</feature>
<dbReference type="EMBL" id="JAVDSG010000001">
    <property type="protein sequence ID" value="MDR6593112.1"/>
    <property type="molecule type" value="Genomic_DNA"/>
</dbReference>
<dbReference type="RefSeq" id="WP_310305435.1">
    <property type="nucleotide sequence ID" value="NZ_BAAAXB010000001.1"/>
</dbReference>
<evidence type="ECO:0000256" key="1">
    <source>
        <dbReference type="SAM" id="MobiDB-lite"/>
    </source>
</evidence>
<proteinExistence type="predicted"/>
<protein>
    <submittedName>
        <fullName evidence="4">Anti-sigma-YlaC factor YlaD</fullName>
    </submittedName>
</protein>
<comment type="caution">
    <text evidence="4">The sequence shown here is derived from an EMBL/GenBank/DDBJ whole genome shotgun (WGS) entry which is preliminary data.</text>
</comment>
<keyword evidence="2" id="KW-1133">Transmembrane helix</keyword>
<dbReference type="Pfam" id="PF13490">
    <property type="entry name" value="zf-HC2"/>
    <property type="match status" value="1"/>
</dbReference>
<feature type="compositionally biased region" description="Basic residues" evidence="1">
    <location>
        <begin position="234"/>
        <end position="246"/>
    </location>
</feature>
<evidence type="ECO:0000313" key="5">
    <source>
        <dbReference type="Proteomes" id="UP001268819"/>
    </source>
</evidence>
<feature type="transmembrane region" description="Helical" evidence="2">
    <location>
        <begin position="146"/>
        <end position="164"/>
    </location>
</feature>
<accession>A0ABU1PR36</accession>
<sequence length="246" mass="25087">MDCETCREALSARLDGEAEPAPAAETDAHLAGCAACRTWQDGAATLTRSLRLRPATPTPDLAAAVVAAAPPVVRTRGWYPRAGLAAVAVAQLTLGLSQVLGTTPAAAQASGHGIHGSTGTHLFNESTAWNLALGLGLLWAALRPRAAAGLLPVVAAFVTVLAAFSARDLIAGQATATRVTSHAVLVLGLALLLLVRRTHRAPDGTSTPVPTAPGTTGAPDAPDTPRADPDPPHHPRLRPVSRRGAA</sequence>
<keyword evidence="2" id="KW-0472">Membrane</keyword>
<gene>
    <name evidence="4" type="ORF">J2S66_001496</name>
</gene>
<keyword evidence="5" id="KW-1185">Reference proteome</keyword>
<evidence type="ECO:0000313" key="4">
    <source>
        <dbReference type="EMBL" id="MDR6593112.1"/>
    </source>
</evidence>